<evidence type="ECO:0000259" key="2">
    <source>
        <dbReference type="PROSITE" id="PS50003"/>
    </source>
</evidence>
<dbReference type="Gene3D" id="2.30.29.30">
    <property type="entry name" value="Pleckstrin-homology domain (PH domain)/Phosphotyrosine-binding domain (PTB)"/>
    <property type="match status" value="1"/>
</dbReference>
<organism evidence="3 4">
    <name type="scientific">Oopsacas minuta</name>
    <dbReference type="NCBI Taxonomy" id="111878"/>
    <lineage>
        <taxon>Eukaryota</taxon>
        <taxon>Metazoa</taxon>
        <taxon>Porifera</taxon>
        <taxon>Hexactinellida</taxon>
        <taxon>Hexasterophora</taxon>
        <taxon>Lyssacinosida</taxon>
        <taxon>Leucopsacidae</taxon>
        <taxon>Oopsacas</taxon>
    </lineage>
</organism>
<dbReference type="EMBL" id="JAKMXF010000330">
    <property type="protein sequence ID" value="KAI6648473.1"/>
    <property type="molecule type" value="Genomic_DNA"/>
</dbReference>
<dbReference type="Pfam" id="PF00169">
    <property type="entry name" value="PH"/>
    <property type="match status" value="1"/>
</dbReference>
<proteinExistence type="predicted"/>
<dbReference type="CDD" id="cd01263">
    <property type="entry name" value="PH_anillin"/>
    <property type="match status" value="1"/>
</dbReference>
<dbReference type="GO" id="GO:0000915">
    <property type="term" value="P:actomyosin contractile ring assembly"/>
    <property type="evidence" value="ECO:0007669"/>
    <property type="project" value="TreeGrafter"/>
</dbReference>
<keyword evidence="4" id="KW-1185">Reference proteome</keyword>
<protein>
    <submittedName>
        <fullName evidence="3">Actin-binding protein anillin</fullName>
    </submittedName>
</protein>
<feature type="region of interest" description="Disordered" evidence="1">
    <location>
        <begin position="367"/>
        <end position="391"/>
    </location>
</feature>
<feature type="region of interest" description="Disordered" evidence="1">
    <location>
        <begin position="243"/>
        <end position="332"/>
    </location>
</feature>
<dbReference type="SMART" id="SM00233">
    <property type="entry name" value="PH"/>
    <property type="match status" value="1"/>
</dbReference>
<dbReference type="InterPro" id="IPR011993">
    <property type="entry name" value="PH-like_dom_sf"/>
</dbReference>
<dbReference type="PANTHER" id="PTHR21538">
    <property type="entry name" value="ANILLIN/RHOTEKIN RTKN"/>
    <property type="match status" value="1"/>
</dbReference>
<dbReference type="GO" id="GO:0000281">
    <property type="term" value="P:mitotic cytokinesis"/>
    <property type="evidence" value="ECO:0007669"/>
    <property type="project" value="TreeGrafter"/>
</dbReference>
<feature type="compositionally biased region" description="Polar residues" evidence="1">
    <location>
        <begin position="311"/>
        <end position="330"/>
    </location>
</feature>
<evidence type="ECO:0000313" key="4">
    <source>
        <dbReference type="Proteomes" id="UP001165289"/>
    </source>
</evidence>
<dbReference type="InterPro" id="IPR001849">
    <property type="entry name" value="PH_domain"/>
</dbReference>
<reference evidence="3 4" key="1">
    <citation type="journal article" date="2023" name="BMC Biol.">
        <title>The compact genome of the sponge Oopsacas minuta (Hexactinellida) is lacking key metazoan core genes.</title>
        <authorList>
            <person name="Santini S."/>
            <person name="Schenkelaars Q."/>
            <person name="Jourda C."/>
            <person name="Duchesne M."/>
            <person name="Belahbib H."/>
            <person name="Rocher C."/>
            <person name="Selva M."/>
            <person name="Riesgo A."/>
            <person name="Vervoort M."/>
            <person name="Leys S.P."/>
            <person name="Kodjabachian L."/>
            <person name="Le Bivic A."/>
            <person name="Borchiellini C."/>
            <person name="Claverie J.M."/>
            <person name="Renard E."/>
        </authorList>
    </citation>
    <scope>NUCLEOTIDE SEQUENCE [LARGE SCALE GENOMIC DNA]</scope>
    <source>
        <strain evidence="3">SPO-2</strain>
    </source>
</reference>
<feature type="domain" description="PH" evidence="2">
    <location>
        <begin position="813"/>
        <end position="917"/>
    </location>
</feature>
<dbReference type="AlphaFoldDB" id="A0AAV7JIF3"/>
<dbReference type="Pfam" id="PF08174">
    <property type="entry name" value="Anillin"/>
    <property type="match status" value="1"/>
</dbReference>
<sequence>MSDTETEQQEIQARVQEIFACNTLPISDASEMSADSELSLTNTYNSNLYFAPQSRDINSSVESSYSETDQFGVGGGAAPIQVQGSILTPDEVGSRIHSAAHKYRERPSNPINTMESGHVARKVELFQEAYNMSRGGCSDSSKLESPRETHVSQLRAKFDLAPSTSPLPRKFSHPNPLMQHIVVTPIRPPRANLATAYTADNTDNASAGSPVLPKSILRRSKSASPDLPSYSSFQTNHELYQQYPPGQMVGSRGRSTSPKPRPRTRTAEIIPSPAPRTEIEQLYARPDTSHKRKRTLSCSSPKHTPPKRPSLSHNSETIPGSIHTTTSPGNYSIRRVSMSPELAISKQLMRTVRRSMSPEDLRQLEAQYGQEEEDNKTGPLVPSAPPQNPAPYNRNHSFKTAVYPGKNPTPLLTPTPTPISSVSPVHTPIGFPHRIPRRSVTSVSLHTPKTIDDDIAPIEDTVRQASNSLTSQIVGCNSQSSIDTLSTDVSSISSAIPTHCLTFSSGYNIQPIPPPATFPGPEQRVMTRSATRGSLNLKDKLGTLRNQICLLEDGWRQATSALQICQMHGGLSGSNEEVEAERLLLNCSLRREAFFQEAKLLESGYGLESSNSCTASLTLSGIKLSLSQQFMEHLTTRTGLKLSYHFVCVIKSTNPAQVVATHPLSPQPSVLNPNYNQLTFSDTLVFHCVKEGFQLTPMVYMFEANRGKEETNASLVKTPVSKVKRILNAAKSGSPLKRQKSKKFKRKLPIVTSEMEIELKKTRFTLIASTSLDKRYLKRTDFRLEPHSCPVYPYPLVPLLRLSLSVTPDLEQQEIVKGFLTIFHDDLTWNRRWCVLAHTTLSFWLYPEEEEQDKPPVGTISLQYISGEIESTNRIQCARINTFYFHSGRTRSKKYLISADSKQEKEKWMTAIKQVKSNVQAWV</sequence>
<comment type="caution">
    <text evidence="3">The sequence shown here is derived from an EMBL/GenBank/DDBJ whole genome shotgun (WGS) entry which is preliminary data.</text>
</comment>
<gene>
    <name evidence="3" type="ORF">LOD99_8105</name>
</gene>
<name>A0AAV7JIF3_9METZ</name>
<dbReference type="InterPro" id="IPR037840">
    <property type="entry name" value="PH_Anillin"/>
</dbReference>
<accession>A0AAV7JIF3</accession>
<dbReference type="SUPFAM" id="SSF50729">
    <property type="entry name" value="PH domain-like"/>
    <property type="match status" value="1"/>
</dbReference>
<dbReference type="Proteomes" id="UP001165289">
    <property type="component" value="Unassembled WGS sequence"/>
</dbReference>
<dbReference type="InterPro" id="IPR012966">
    <property type="entry name" value="AHD"/>
</dbReference>
<dbReference type="PANTHER" id="PTHR21538:SF23">
    <property type="entry name" value="ANILLIN"/>
    <property type="match status" value="1"/>
</dbReference>
<evidence type="ECO:0000256" key="1">
    <source>
        <dbReference type="SAM" id="MobiDB-lite"/>
    </source>
</evidence>
<dbReference type="GO" id="GO:0005826">
    <property type="term" value="C:actomyosin contractile ring"/>
    <property type="evidence" value="ECO:0007669"/>
    <property type="project" value="TreeGrafter"/>
</dbReference>
<dbReference type="PROSITE" id="PS50003">
    <property type="entry name" value="PH_DOMAIN"/>
    <property type="match status" value="1"/>
</dbReference>
<evidence type="ECO:0000313" key="3">
    <source>
        <dbReference type="EMBL" id="KAI6648473.1"/>
    </source>
</evidence>
<dbReference type="GO" id="GO:0031106">
    <property type="term" value="P:septin ring organization"/>
    <property type="evidence" value="ECO:0007669"/>
    <property type="project" value="TreeGrafter"/>
</dbReference>
<dbReference type="InterPro" id="IPR051364">
    <property type="entry name" value="Cytokinesis/Rho-signaling"/>
</dbReference>